<feature type="compositionally biased region" description="Polar residues" evidence="1">
    <location>
        <begin position="113"/>
        <end position="122"/>
    </location>
</feature>
<evidence type="ECO:0000256" key="2">
    <source>
        <dbReference type="SAM" id="Phobius"/>
    </source>
</evidence>
<feature type="transmembrane region" description="Helical" evidence="2">
    <location>
        <begin position="146"/>
        <end position="171"/>
    </location>
</feature>
<dbReference type="AlphaFoldDB" id="A0A165NK27"/>
<feature type="compositionally biased region" description="Polar residues" evidence="1">
    <location>
        <begin position="281"/>
        <end position="307"/>
    </location>
</feature>
<dbReference type="Gene3D" id="2.60.120.260">
    <property type="entry name" value="Galactose-binding domain-like"/>
    <property type="match status" value="1"/>
</dbReference>
<keyword evidence="2" id="KW-0472">Membrane</keyword>
<accession>A0A165NK27</accession>
<evidence type="ECO:0000313" key="4">
    <source>
        <dbReference type="Proteomes" id="UP000077266"/>
    </source>
</evidence>
<keyword evidence="2" id="KW-0812">Transmembrane</keyword>
<evidence type="ECO:0000313" key="3">
    <source>
        <dbReference type="EMBL" id="KZW00852.1"/>
    </source>
</evidence>
<organism evidence="3 4">
    <name type="scientific">Exidia glandulosa HHB12029</name>
    <dbReference type="NCBI Taxonomy" id="1314781"/>
    <lineage>
        <taxon>Eukaryota</taxon>
        <taxon>Fungi</taxon>
        <taxon>Dikarya</taxon>
        <taxon>Basidiomycota</taxon>
        <taxon>Agaricomycotina</taxon>
        <taxon>Agaricomycetes</taxon>
        <taxon>Auriculariales</taxon>
        <taxon>Exidiaceae</taxon>
        <taxon>Exidia</taxon>
    </lineage>
</organism>
<dbReference type="OrthoDB" id="3270641at2759"/>
<proteinExistence type="predicted"/>
<gene>
    <name evidence="3" type="ORF">EXIGLDRAFT_830495</name>
</gene>
<reference evidence="3 4" key="1">
    <citation type="journal article" date="2016" name="Mol. Biol. Evol.">
        <title>Comparative Genomics of Early-Diverging Mushroom-Forming Fungi Provides Insights into the Origins of Lignocellulose Decay Capabilities.</title>
        <authorList>
            <person name="Nagy L.G."/>
            <person name="Riley R."/>
            <person name="Tritt A."/>
            <person name="Adam C."/>
            <person name="Daum C."/>
            <person name="Floudas D."/>
            <person name="Sun H."/>
            <person name="Yadav J.S."/>
            <person name="Pangilinan J."/>
            <person name="Larsson K.H."/>
            <person name="Matsuura K."/>
            <person name="Barry K."/>
            <person name="Labutti K."/>
            <person name="Kuo R."/>
            <person name="Ohm R.A."/>
            <person name="Bhattacharya S.S."/>
            <person name="Shirouzu T."/>
            <person name="Yoshinaga Y."/>
            <person name="Martin F.M."/>
            <person name="Grigoriev I.V."/>
            <person name="Hibbett D.S."/>
        </authorList>
    </citation>
    <scope>NUCLEOTIDE SEQUENCE [LARGE SCALE GENOMIC DNA]</scope>
    <source>
        <strain evidence="3 4">HHB12029</strain>
    </source>
</reference>
<evidence type="ECO:0008006" key="5">
    <source>
        <dbReference type="Google" id="ProtNLM"/>
    </source>
</evidence>
<keyword evidence="2" id="KW-1133">Transmembrane helix</keyword>
<feature type="region of interest" description="Disordered" evidence="1">
    <location>
        <begin position="280"/>
        <end position="307"/>
    </location>
</feature>
<keyword evidence="4" id="KW-1185">Reference proteome</keyword>
<sequence length="307" mass="32906">MAHGMCLNCGHDGTQPTSVTFRFTGTAVYIYCVLANDVPATSVTGTHLWFSIDGEIVDTFHHTPNSSADMFLYNQLLYSNHSIPDGQHVFNMSARTDGPDSLILFDYAQYTTSDASSGSNNTSVSPVPAPAPESTLSSPNHKAKPVAIIVGAVIGSTIAGVLLLAVLLWWFKRRRARGQDAEYSAILEDASQDASNIPPSITPRHALLLPTESQAWTDLQSEGISHWGDEKIHADPSVTTATLGAGSSVEHGSSLLDEVTLLRDEVERLRTYETAFLTPPSYDTLSTAGAETGTSRPNTSSSSDIHV</sequence>
<evidence type="ECO:0000256" key="1">
    <source>
        <dbReference type="SAM" id="MobiDB-lite"/>
    </source>
</evidence>
<name>A0A165NK27_EXIGL</name>
<protein>
    <recommendedName>
        <fullName evidence="5">Mid2 domain-containing protein</fullName>
    </recommendedName>
</protein>
<dbReference type="EMBL" id="KV425898">
    <property type="protein sequence ID" value="KZW00852.1"/>
    <property type="molecule type" value="Genomic_DNA"/>
</dbReference>
<feature type="region of interest" description="Disordered" evidence="1">
    <location>
        <begin position="113"/>
        <end position="138"/>
    </location>
</feature>
<dbReference type="Proteomes" id="UP000077266">
    <property type="component" value="Unassembled WGS sequence"/>
</dbReference>
<dbReference type="InParanoid" id="A0A165NK27"/>